<dbReference type="InterPro" id="IPR011055">
    <property type="entry name" value="Dup_hybrid_motif"/>
</dbReference>
<evidence type="ECO:0000256" key="3">
    <source>
        <dbReference type="SAM" id="Phobius"/>
    </source>
</evidence>
<feature type="coiled-coil region" evidence="2">
    <location>
        <begin position="720"/>
        <end position="747"/>
    </location>
</feature>
<dbReference type="RefSeq" id="WP_164029047.1">
    <property type="nucleotide sequence ID" value="NZ_JAABOQ010000001.1"/>
</dbReference>
<feature type="domain" description="Peptidase M56" evidence="5">
    <location>
        <begin position="62"/>
        <end position="259"/>
    </location>
</feature>
<accession>A0A6M0CD67</accession>
<keyword evidence="7" id="KW-1185">Reference proteome</keyword>
<dbReference type="Pfam" id="PF05569">
    <property type="entry name" value="Peptidase_M56"/>
    <property type="match status" value="1"/>
</dbReference>
<dbReference type="SUPFAM" id="SSF51261">
    <property type="entry name" value="Duplicated hybrid motif"/>
    <property type="match status" value="1"/>
</dbReference>
<feature type="transmembrane region" description="Helical" evidence="3">
    <location>
        <begin position="269"/>
        <end position="286"/>
    </location>
</feature>
<dbReference type="EMBL" id="JAABOQ010000001">
    <property type="protein sequence ID" value="NER15778.1"/>
    <property type="molecule type" value="Genomic_DNA"/>
</dbReference>
<keyword evidence="3" id="KW-1133">Transmembrane helix</keyword>
<dbReference type="CDD" id="cd07341">
    <property type="entry name" value="M56_BlaR1_MecR1_like"/>
    <property type="match status" value="1"/>
</dbReference>
<comment type="caution">
    <text evidence="6">The sequence shown here is derived from an EMBL/GenBank/DDBJ whole genome shotgun (WGS) entry which is preliminary data.</text>
</comment>
<keyword evidence="1 3" id="KW-0812">Transmembrane</keyword>
<dbReference type="Pfam" id="PF01551">
    <property type="entry name" value="Peptidase_M23"/>
    <property type="match status" value="1"/>
</dbReference>
<feature type="transmembrane region" description="Helical" evidence="3">
    <location>
        <begin position="92"/>
        <end position="113"/>
    </location>
</feature>
<dbReference type="Proteomes" id="UP000474296">
    <property type="component" value="Unassembled WGS sequence"/>
</dbReference>
<evidence type="ECO:0000313" key="7">
    <source>
        <dbReference type="Proteomes" id="UP000474296"/>
    </source>
</evidence>
<dbReference type="InterPro" id="IPR008756">
    <property type="entry name" value="Peptidase_M56"/>
</dbReference>
<sequence length="955" mass="107980">MKELFIYLIKVAAITSLFYACYQLFLKRDTFFKANRHFLLAGLVSAIALPFLVFTKVTYIERPVVEASTVLMTNANFQTATIPVQTESEINWLAVLAVVYVIGVLVMMSRFLLQLLALRRLTKNKKTVKNGRFKLVMVDDEIAPFSFFKTIVYNPDLYSKDELDAIIEHEQVHCRQLHSLDMVLSEVFLAFQWFNPFVWLYKRSIQQNLEFIADKEALETLNASKIYQQILLKVSLGNYCTAVVNNFFNSLIKKRIIMINQQSSHKRNLFKMAFILPLLALFLYSFNVKEETKFKPSVNETSAVSFISPIAKSDLQNISSGFGMHKSPFTKKQEFHNGIDLVAIRGTKVFAAESGTISLAKKDGKHGNRIIINHKGSYQTRYSHLLKFNVISGDQVNKGDVIAYVGSTGLSTGPHLHFEVLKDDELLDPILVVPTFNKVVKADHYFITRASTAQEISAIEAAFNKSNKQVTITLNPQFDATSRLLKKVTLVPLFSSESKSDTKVIVDFNKSKKFSFFYDKEQNGIVTKNGDESGFLILPDRFMIPDLYKNQSQEKEEKMGKNPLIILNGKVTDLKDTKNEELHILGELKMIKPSSAIKKYGKDAKDGAYEVKGEIKVVPKSGFQVKITKNMSDVQLEELKKELKDKHGYKLTFDNVKRNDKGHITSISIKMKGEKGVVSSSESNPLGIKDIHLGINEEGSIYMKSEKEDEVEIKIQGSVIQEKEVEIEEENEEKEEEIEVNEESEWKVSSGMVIKEVEYDDEKEVAQPYQIKTAAISKLKYEDGVDTEKYEFVFVVGKNSSDTYLNDMVKELKTTFNIGMKISKLKRNSNNEITSIRITLNDNKGNKSSATFKKGNNPIPNIAVGKENGNLIVRSISDTHKPDTDYLYPSGQSFKVEPGLTPLHVLNGEIISEEDFAKLDYNNIESVNVLKGKAAKKLYGEKGKNGVVVVITKKK</sequence>
<dbReference type="Gene3D" id="2.70.70.10">
    <property type="entry name" value="Glucose Permease (Domain IIA)"/>
    <property type="match status" value="1"/>
</dbReference>
<dbReference type="InterPro" id="IPR039426">
    <property type="entry name" value="TonB-dep_rcpt-like"/>
</dbReference>
<evidence type="ECO:0000259" key="4">
    <source>
        <dbReference type="Pfam" id="PF01551"/>
    </source>
</evidence>
<feature type="transmembrane region" description="Helical" evidence="3">
    <location>
        <begin position="38"/>
        <end position="60"/>
    </location>
</feature>
<feature type="transmembrane region" description="Helical" evidence="3">
    <location>
        <begin position="6"/>
        <end position="26"/>
    </location>
</feature>
<keyword evidence="1 3" id="KW-0472">Membrane</keyword>
<organism evidence="6 7">
    <name type="scientific">Spongiivirga citrea</name>
    <dbReference type="NCBI Taxonomy" id="1481457"/>
    <lineage>
        <taxon>Bacteria</taxon>
        <taxon>Pseudomonadati</taxon>
        <taxon>Bacteroidota</taxon>
        <taxon>Flavobacteriia</taxon>
        <taxon>Flavobacteriales</taxon>
        <taxon>Flavobacteriaceae</taxon>
        <taxon>Spongiivirga</taxon>
    </lineage>
</organism>
<comment type="similarity">
    <text evidence="1">Belongs to the TonB-dependent receptor family.</text>
</comment>
<dbReference type="InterPro" id="IPR016047">
    <property type="entry name" value="M23ase_b-sheet_dom"/>
</dbReference>
<keyword evidence="2" id="KW-0175">Coiled coil</keyword>
<keyword evidence="1" id="KW-1134">Transmembrane beta strand</keyword>
<keyword evidence="1" id="KW-0998">Cell outer membrane</keyword>
<dbReference type="PROSITE" id="PS52016">
    <property type="entry name" value="TONB_DEPENDENT_REC_3"/>
    <property type="match status" value="1"/>
</dbReference>
<evidence type="ECO:0000256" key="2">
    <source>
        <dbReference type="SAM" id="Coils"/>
    </source>
</evidence>
<dbReference type="SUPFAM" id="SSF56935">
    <property type="entry name" value="Porins"/>
    <property type="match status" value="1"/>
</dbReference>
<dbReference type="InterPro" id="IPR037066">
    <property type="entry name" value="Plug_dom_sf"/>
</dbReference>
<reference evidence="6 7" key="1">
    <citation type="submission" date="2020-01" db="EMBL/GenBank/DDBJ databases">
        <title>Spongiivirga citrea KCTC 32990T.</title>
        <authorList>
            <person name="Wang G."/>
        </authorList>
    </citation>
    <scope>NUCLEOTIDE SEQUENCE [LARGE SCALE GENOMIC DNA]</scope>
    <source>
        <strain evidence="6 7">KCTC 32990</strain>
    </source>
</reference>
<protein>
    <submittedName>
        <fullName evidence="6">Peptidoglycan DD-metalloendopeptidase family protein</fullName>
    </submittedName>
</protein>
<dbReference type="PROSITE" id="PS51257">
    <property type="entry name" value="PROKAR_LIPOPROTEIN"/>
    <property type="match status" value="1"/>
</dbReference>
<evidence type="ECO:0000256" key="1">
    <source>
        <dbReference type="PROSITE-ProRule" id="PRU01360"/>
    </source>
</evidence>
<dbReference type="GO" id="GO:0004222">
    <property type="term" value="F:metalloendopeptidase activity"/>
    <property type="evidence" value="ECO:0007669"/>
    <property type="project" value="TreeGrafter"/>
</dbReference>
<name>A0A6M0CD67_9FLAO</name>
<feature type="domain" description="M23ase beta-sheet core" evidence="4">
    <location>
        <begin position="335"/>
        <end position="429"/>
    </location>
</feature>
<comment type="subcellular location">
    <subcellularLocation>
        <location evidence="1">Cell outer membrane</location>
        <topology evidence="1">Multi-pass membrane protein</topology>
    </subcellularLocation>
</comment>
<dbReference type="InterPro" id="IPR050570">
    <property type="entry name" value="Cell_wall_metabolism_enzyme"/>
</dbReference>
<gene>
    <name evidence="6" type="ORF">GWK10_01060</name>
</gene>
<dbReference type="PANTHER" id="PTHR21666">
    <property type="entry name" value="PEPTIDASE-RELATED"/>
    <property type="match status" value="1"/>
</dbReference>
<keyword evidence="1" id="KW-0813">Transport</keyword>
<dbReference type="PANTHER" id="PTHR21666:SF270">
    <property type="entry name" value="MUREIN HYDROLASE ACTIVATOR ENVC"/>
    <property type="match status" value="1"/>
</dbReference>
<dbReference type="CDD" id="cd12797">
    <property type="entry name" value="M23_peptidase"/>
    <property type="match status" value="1"/>
</dbReference>
<dbReference type="Gene3D" id="2.170.130.10">
    <property type="entry name" value="TonB-dependent receptor, plug domain"/>
    <property type="match status" value="1"/>
</dbReference>
<evidence type="ECO:0000313" key="6">
    <source>
        <dbReference type="EMBL" id="NER15778.1"/>
    </source>
</evidence>
<proteinExistence type="inferred from homology"/>
<dbReference type="AlphaFoldDB" id="A0A6M0CD67"/>
<evidence type="ECO:0000259" key="5">
    <source>
        <dbReference type="Pfam" id="PF05569"/>
    </source>
</evidence>
<dbReference type="GO" id="GO:0009279">
    <property type="term" value="C:cell outer membrane"/>
    <property type="evidence" value="ECO:0007669"/>
    <property type="project" value="UniProtKB-SubCell"/>
</dbReference>